<dbReference type="Gene3D" id="3.40.50.300">
    <property type="entry name" value="P-loop containing nucleotide triphosphate hydrolases"/>
    <property type="match status" value="1"/>
</dbReference>
<accession>A0A383EEE9</accession>
<protein>
    <recommendedName>
        <fullName evidence="2">ABC transporter domain-containing protein</fullName>
    </recommendedName>
</protein>
<name>A0A383EEE9_9ZZZZ</name>
<dbReference type="EMBL" id="UINC01225087">
    <property type="protein sequence ID" value="SVE54994.1"/>
    <property type="molecule type" value="Genomic_DNA"/>
</dbReference>
<evidence type="ECO:0000313" key="3">
    <source>
        <dbReference type="EMBL" id="SVE54994.1"/>
    </source>
</evidence>
<dbReference type="PANTHER" id="PTHR43023:SF6">
    <property type="entry name" value="INTERMEMBRANE PHOSPHOLIPID TRANSPORT SYSTEM ATP-BINDING PROTEIN MLAF"/>
    <property type="match status" value="1"/>
</dbReference>
<dbReference type="PROSITE" id="PS50893">
    <property type="entry name" value="ABC_TRANSPORTER_2"/>
    <property type="match status" value="1"/>
</dbReference>
<dbReference type="InterPro" id="IPR017871">
    <property type="entry name" value="ABC_transporter-like_CS"/>
</dbReference>
<dbReference type="InterPro" id="IPR027417">
    <property type="entry name" value="P-loop_NTPase"/>
</dbReference>
<organism evidence="3">
    <name type="scientific">marine metagenome</name>
    <dbReference type="NCBI Taxonomy" id="408172"/>
    <lineage>
        <taxon>unclassified sequences</taxon>
        <taxon>metagenomes</taxon>
        <taxon>ecological metagenomes</taxon>
    </lineage>
</organism>
<dbReference type="PANTHER" id="PTHR43023">
    <property type="entry name" value="PROTEIN TRIGALACTOSYLDIACYLGLYCEROL 3, CHLOROPLASTIC"/>
    <property type="match status" value="1"/>
</dbReference>
<feature type="non-terminal residue" evidence="3">
    <location>
        <position position="163"/>
    </location>
</feature>
<dbReference type="SUPFAM" id="SSF52540">
    <property type="entry name" value="P-loop containing nucleoside triphosphate hydrolases"/>
    <property type="match status" value="1"/>
</dbReference>
<dbReference type="AlphaFoldDB" id="A0A383EEE9"/>
<dbReference type="InterPro" id="IPR003439">
    <property type="entry name" value="ABC_transporter-like_ATP-bd"/>
</dbReference>
<keyword evidence="1" id="KW-0813">Transport</keyword>
<dbReference type="GO" id="GO:0005524">
    <property type="term" value="F:ATP binding"/>
    <property type="evidence" value="ECO:0007669"/>
    <property type="project" value="InterPro"/>
</dbReference>
<evidence type="ECO:0000259" key="2">
    <source>
        <dbReference type="PROSITE" id="PS50893"/>
    </source>
</evidence>
<feature type="domain" description="ABC transporter" evidence="2">
    <location>
        <begin position="2"/>
        <end position="163"/>
    </location>
</feature>
<proteinExistence type="predicted"/>
<sequence length="163" mass="18148">MINISNISKSFDDRIILKDISFSIKNGDKIAIIGQSGIGKSVLLKSIIGLLNPDEGEVFINEENINKISFRKLQKLRSKFGMVFQFGALFDSMTVGENIGLALQKLTNCDKLEINDRITVSLKEVNMEGTEEKMPSELSGGMKKRVGIARAIALNPEYMLYDE</sequence>
<dbReference type="Pfam" id="PF00005">
    <property type="entry name" value="ABC_tran"/>
    <property type="match status" value="1"/>
</dbReference>
<evidence type="ECO:0000256" key="1">
    <source>
        <dbReference type="ARBA" id="ARBA00022448"/>
    </source>
</evidence>
<reference evidence="3" key="1">
    <citation type="submission" date="2018-05" db="EMBL/GenBank/DDBJ databases">
        <authorList>
            <person name="Lanie J.A."/>
            <person name="Ng W.-L."/>
            <person name="Kazmierczak K.M."/>
            <person name="Andrzejewski T.M."/>
            <person name="Davidsen T.M."/>
            <person name="Wayne K.J."/>
            <person name="Tettelin H."/>
            <person name="Glass J.I."/>
            <person name="Rusch D."/>
            <person name="Podicherti R."/>
            <person name="Tsui H.-C.T."/>
            <person name="Winkler M.E."/>
        </authorList>
    </citation>
    <scope>NUCLEOTIDE SEQUENCE</scope>
</reference>
<gene>
    <name evidence="3" type="ORF">METZ01_LOCUS507848</name>
</gene>
<dbReference type="GO" id="GO:0016887">
    <property type="term" value="F:ATP hydrolysis activity"/>
    <property type="evidence" value="ECO:0007669"/>
    <property type="project" value="InterPro"/>
</dbReference>
<dbReference type="PROSITE" id="PS00211">
    <property type="entry name" value="ABC_TRANSPORTER_1"/>
    <property type="match status" value="1"/>
</dbReference>